<protein>
    <submittedName>
        <fullName evidence="2">Uncharacterized protein</fullName>
    </submittedName>
</protein>
<reference evidence="2 3" key="1">
    <citation type="submission" date="2024-10" db="EMBL/GenBank/DDBJ databases">
        <title>The Natural Products Discovery Center: Release of the First 8490 Sequenced Strains for Exploring Actinobacteria Biosynthetic Diversity.</title>
        <authorList>
            <person name="Kalkreuter E."/>
            <person name="Kautsar S.A."/>
            <person name="Yang D."/>
            <person name="Bader C.D."/>
            <person name="Teijaro C.N."/>
            <person name="Fluegel L."/>
            <person name="Davis C.M."/>
            <person name="Simpson J.R."/>
            <person name="Lauterbach L."/>
            <person name="Steele A.D."/>
            <person name="Gui C."/>
            <person name="Meng S."/>
            <person name="Li G."/>
            <person name="Viehrig K."/>
            <person name="Ye F."/>
            <person name="Su P."/>
            <person name="Kiefer A.F."/>
            <person name="Nichols A."/>
            <person name="Cepeda A.J."/>
            <person name="Yan W."/>
            <person name="Fan B."/>
            <person name="Jiang Y."/>
            <person name="Adhikari A."/>
            <person name="Zheng C.-J."/>
            <person name="Schuster L."/>
            <person name="Cowan T.M."/>
            <person name="Smanski M.J."/>
            <person name="Chevrette M.G."/>
            <person name="De Carvalho L.P.S."/>
            <person name="Shen B."/>
        </authorList>
    </citation>
    <scope>NUCLEOTIDE SEQUENCE [LARGE SCALE GENOMIC DNA]</scope>
    <source>
        <strain evidence="2 3">NPDC012605</strain>
    </source>
</reference>
<evidence type="ECO:0000256" key="1">
    <source>
        <dbReference type="SAM" id="MobiDB-lite"/>
    </source>
</evidence>
<accession>A0ABW6Y307</accession>
<keyword evidence="3" id="KW-1185">Reference proteome</keyword>
<dbReference type="EMBL" id="JBIBDZ010000019">
    <property type="protein sequence ID" value="MFF5924164.1"/>
    <property type="molecule type" value="Genomic_DNA"/>
</dbReference>
<gene>
    <name evidence="2" type="ORF">ACFY8C_38440</name>
</gene>
<sequence>MSAGGVARHGERARAFVPDLIPALKDLDRTGPLDAREQRDLARIHEARDHYGNARWMRGMALEAAFRRQLFRGEDGTWTRQEYLDAEWDGMSEPAAYREIKEWRLARQIAETYGRPVANSHVRALLDISETRGVELVTAAYVALRQHGADTKQRVTAEVVDNLSEFLAAGRALPAAPERNDTPDDATGEAPAELDGLFAPRDIPGPREAPKPRKAKKSTAGVVEPSEVILKFENDGGWRLSESQTQRLSAWVAGEAKRCGMEPDEVADLLVDAITSEAAPLRPWADRAPQT</sequence>
<organism evidence="2 3">
    <name type="scientific">Streptomyces flavochromogenes</name>
    <dbReference type="NCBI Taxonomy" id="68199"/>
    <lineage>
        <taxon>Bacteria</taxon>
        <taxon>Bacillati</taxon>
        <taxon>Actinomycetota</taxon>
        <taxon>Actinomycetes</taxon>
        <taxon>Kitasatosporales</taxon>
        <taxon>Streptomycetaceae</taxon>
        <taxon>Streptomyces</taxon>
    </lineage>
</organism>
<evidence type="ECO:0000313" key="3">
    <source>
        <dbReference type="Proteomes" id="UP001602370"/>
    </source>
</evidence>
<comment type="caution">
    <text evidence="2">The sequence shown here is derived from an EMBL/GenBank/DDBJ whole genome shotgun (WGS) entry which is preliminary data.</text>
</comment>
<dbReference type="Proteomes" id="UP001602370">
    <property type="component" value="Unassembled WGS sequence"/>
</dbReference>
<dbReference type="RefSeq" id="WP_388311985.1">
    <property type="nucleotide sequence ID" value="NZ_JBIBDZ010000019.1"/>
</dbReference>
<feature type="region of interest" description="Disordered" evidence="1">
    <location>
        <begin position="174"/>
        <end position="220"/>
    </location>
</feature>
<name>A0ABW6Y307_9ACTN</name>
<evidence type="ECO:0000313" key="2">
    <source>
        <dbReference type="EMBL" id="MFF5924164.1"/>
    </source>
</evidence>
<proteinExistence type="predicted"/>